<evidence type="ECO:0000313" key="3">
    <source>
        <dbReference type="Proteomes" id="UP000410492"/>
    </source>
</evidence>
<keyword evidence="1" id="KW-1133">Transmembrane helix</keyword>
<organism evidence="2 3">
    <name type="scientific">Callosobruchus maculatus</name>
    <name type="common">Southern cowpea weevil</name>
    <name type="synonym">Pulse bruchid</name>
    <dbReference type="NCBI Taxonomy" id="64391"/>
    <lineage>
        <taxon>Eukaryota</taxon>
        <taxon>Metazoa</taxon>
        <taxon>Ecdysozoa</taxon>
        <taxon>Arthropoda</taxon>
        <taxon>Hexapoda</taxon>
        <taxon>Insecta</taxon>
        <taxon>Pterygota</taxon>
        <taxon>Neoptera</taxon>
        <taxon>Endopterygota</taxon>
        <taxon>Coleoptera</taxon>
        <taxon>Polyphaga</taxon>
        <taxon>Cucujiformia</taxon>
        <taxon>Chrysomeloidea</taxon>
        <taxon>Chrysomelidae</taxon>
        <taxon>Bruchinae</taxon>
        <taxon>Bruchini</taxon>
        <taxon>Callosobruchus</taxon>
    </lineage>
</organism>
<keyword evidence="3" id="KW-1185">Reference proteome</keyword>
<keyword evidence="1" id="KW-0812">Transmembrane</keyword>
<gene>
    <name evidence="2" type="ORF">CALMAC_LOCUS20505</name>
</gene>
<proteinExistence type="predicted"/>
<evidence type="ECO:0000256" key="1">
    <source>
        <dbReference type="SAM" id="Phobius"/>
    </source>
</evidence>
<evidence type="ECO:0000313" key="2">
    <source>
        <dbReference type="EMBL" id="VEN63786.1"/>
    </source>
</evidence>
<dbReference type="AlphaFoldDB" id="A0A653DU83"/>
<dbReference type="Proteomes" id="UP000410492">
    <property type="component" value="Unassembled WGS sequence"/>
</dbReference>
<feature type="non-terminal residue" evidence="2">
    <location>
        <position position="68"/>
    </location>
</feature>
<keyword evidence="1" id="KW-0472">Membrane</keyword>
<sequence length="68" mass="7934">MLRLYPKRDKGAGFYLHMVRMALEKGLCFIIVVGVSVLHVAKAWGMWMRDERYLQGVQLVCNSSIYRK</sequence>
<dbReference type="OrthoDB" id="6703508at2759"/>
<dbReference type="EMBL" id="CAACVG010014840">
    <property type="protein sequence ID" value="VEN63786.1"/>
    <property type="molecule type" value="Genomic_DNA"/>
</dbReference>
<reference evidence="2 3" key="1">
    <citation type="submission" date="2019-01" db="EMBL/GenBank/DDBJ databases">
        <authorList>
            <person name="Sayadi A."/>
        </authorList>
    </citation>
    <scope>NUCLEOTIDE SEQUENCE [LARGE SCALE GENOMIC DNA]</scope>
</reference>
<feature type="transmembrane region" description="Helical" evidence="1">
    <location>
        <begin position="27"/>
        <end position="47"/>
    </location>
</feature>
<name>A0A653DU83_CALMS</name>
<accession>A0A653DU83</accession>
<protein>
    <submittedName>
        <fullName evidence="2">Uncharacterized protein</fullName>
    </submittedName>
</protein>